<name>A0A4R6P1U2_NOCIG</name>
<keyword evidence="2" id="KW-0413">Isomerase</keyword>
<evidence type="ECO:0000313" key="4">
    <source>
        <dbReference type="Proteomes" id="UP000295087"/>
    </source>
</evidence>
<dbReference type="GO" id="GO:0046872">
    <property type="term" value="F:metal ion binding"/>
    <property type="evidence" value="ECO:0007669"/>
    <property type="project" value="UniProtKB-KW"/>
</dbReference>
<organism evidence="3 4">
    <name type="scientific">Nocardia ignorata</name>
    <dbReference type="NCBI Taxonomy" id="145285"/>
    <lineage>
        <taxon>Bacteria</taxon>
        <taxon>Bacillati</taxon>
        <taxon>Actinomycetota</taxon>
        <taxon>Actinomycetes</taxon>
        <taxon>Mycobacteriales</taxon>
        <taxon>Nocardiaceae</taxon>
        <taxon>Nocardia</taxon>
    </lineage>
</organism>
<dbReference type="AlphaFoldDB" id="A0A4R6P1U2"/>
<dbReference type="GO" id="GO:0005975">
    <property type="term" value="P:carbohydrate metabolic process"/>
    <property type="evidence" value="ECO:0007669"/>
    <property type="project" value="InterPro"/>
</dbReference>
<dbReference type="Proteomes" id="UP000295087">
    <property type="component" value="Unassembled WGS sequence"/>
</dbReference>
<accession>A0A4R6P1U2</accession>
<protein>
    <submittedName>
        <fullName evidence="3">Ribulose-phosphate 3-epimerase</fullName>
    </submittedName>
</protein>
<sequence>MTVSIAPALIGADPLSLREAIDRVAASTAKYLHLDIMDGHYTPAISFGIRTVAAIREHTVLPLEVHLQTLAPERYLDDLIEIGADRVCFHVDAVTDASTALDTLESAGIGRGLVLNPDLGLELLDPYLGRLDFVVLMTSRPGTSTFDPTVPDKIRTLRTLLRDRHLKSVELVADGGITTITAPQTIAAGADTLVAGSAIFKSTDPDLSTAVHSLAQPAQPSATAQEH</sequence>
<comment type="caution">
    <text evidence="3">The sequence shown here is derived from an EMBL/GenBank/DDBJ whole genome shotgun (WGS) entry which is preliminary data.</text>
</comment>
<dbReference type="InterPro" id="IPR000056">
    <property type="entry name" value="Ribul_P_3_epim-like"/>
</dbReference>
<evidence type="ECO:0000256" key="2">
    <source>
        <dbReference type="ARBA" id="ARBA00023235"/>
    </source>
</evidence>
<dbReference type="InterPro" id="IPR013785">
    <property type="entry name" value="Aldolase_TIM"/>
</dbReference>
<keyword evidence="1" id="KW-0479">Metal-binding</keyword>
<dbReference type="EMBL" id="SNXK01000018">
    <property type="protein sequence ID" value="TDP28223.1"/>
    <property type="molecule type" value="Genomic_DNA"/>
</dbReference>
<dbReference type="CDD" id="cd00429">
    <property type="entry name" value="RPE"/>
    <property type="match status" value="1"/>
</dbReference>
<reference evidence="3 4" key="1">
    <citation type="submission" date="2019-03" db="EMBL/GenBank/DDBJ databases">
        <title>Genomic Encyclopedia of Type Strains, Phase IV (KMG-IV): sequencing the most valuable type-strain genomes for metagenomic binning, comparative biology and taxonomic classification.</title>
        <authorList>
            <person name="Goeker M."/>
        </authorList>
    </citation>
    <scope>NUCLEOTIDE SEQUENCE [LARGE SCALE GENOMIC DNA]</scope>
    <source>
        <strain evidence="3 4">DSM 44496</strain>
    </source>
</reference>
<dbReference type="RefSeq" id="WP_067498933.1">
    <property type="nucleotide sequence ID" value="NZ_SNXK01000018.1"/>
</dbReference>
<proteinExistence type="predicted"/>
<evidence type="ECO:0000313" key="3">
    <source>
        <dbReference type="EMBL" id="TDP28223.1"/>
    </source>
</evidence>
<dbReference type="Gene3D" id="3.20.20.70">
    <property type="entry name" value="Aldolase class I"/>
    <property type="match status" value="1"/>
</dbReference>
<dbReference type="SUPFAM" id="SSF51366">
    <property type="entry name" value="Ribulose-phoshate binding barrel"/>
    <property type="match status" value="1"/>
</dbReference>
<dbReference type="PANTHER" id="PTHR11749">
    <property type="entry name" value="RIBULOSE-5-PHOSPHATE-3-EPIMERASE"/>
    <property type="match status" value="1"/>
</dbReference>
<dbReference type="GO" id="GO:0016857">
    <property type="term" value="F:racemase and epimerase activity, acting on carbohydrates and derivatives"/>
    <property type="evidence" value="ECO:0007669"/>
    <property type="project" value="InterPro"/>
</dbReference>
<gene>
    <name evidence="3" type="ORF">DFR75_1189</name>
</gene>
<evidence type="ECO:0000256" key="1">
    <source>
        <dbReference type="ARBA" id="ARBA00022723"/>
    </source>
</evidence>
<dbReference type="InterPro" id="IPR011060">
    <property type="entry name" value="RibuloseP-bd_barrel"/>
</dbReference>
<keyword evidence="4" id="KW-1185">Reference proteome</keyword>
<dbReference type="Pfam" id="PF00834">
    <property type="entry name" value="Ribul_P_3_epim"/>
    <property type="match status" value="1"/>
</dbReference>